<comment type="similarity">
    <text evidence="1 7">Belongs to the cytochrome P450 family.</text>
</comment>
<evidence type="ECO:0000256" key="4">
    <source>
        <dbReference type="ARBA" id="ARBA00023002"/>
    </source>
</evidence>
<dbReference type="Gene3D" id="1.10.630.10">
    <property type="entry name" value="Cytochrome P450"/>
    <property type="match status" value="1"/>
</dbReference>
<evidence type="ECO:0000256" key="5">
    <source>
        <dbReference type="ARBA" id="ARBA00023004"/>
    </source>
</evidence>
<dbReference type="PROSITE" id="PS00086">
    <property type="entry name" value="CYTOCHROME_P450"/>
    <property type="match status" value="1"/>
</dbReference>
<dbReference type="Pfam" id="PF00067">
    <property type="entry name" value="p450"/>
    <property type="match status" value="1"/>
</dbReference>
<evidence type="ECO:0000256" key="3">
    <source>
        <dbReference type="ARBA" id="ARBA00022723"/>
    </source>
</evidence>
<reference evidence="9" key="1">
    <citation type="journal article" date="2019" name="Int. J. Syst. Evol. Microbiol.">
        <title>The Global Catalogue of Microorganisms (GCM) 10K type strain sequencing project: providing services to taxonomists for standard genome sequencing and annotation.</title>
        <authorList>
            <consortium name="The Broad Institute Genomics Platform"/>
            <consortium name="The Broad Institute Genome Sequencing Center for Infectious Disease"/>
            <person name="Wu L."/>
            <person name="Ma J."/>
        </authorList>
    </citation>
    <scope>NUCLEOTIDE SEQUENCE [LARGE SCALE GENOMIC DNA]</scope>
    <source>
        <strain evidence="9">CGMCC 4.1437</strain>
    </source>
</reference>
<sequence length="368" mass="40672">MGNGLTVCPYSVHRRQRRLVQPAFHRDRLPAYAAVMTRYADALTAAWQDGQDIVPGEEMYDVTVRVAATTLFGTRVTDAEVAEIRQAIGAVLAGGFRRMVTPVALAGLPTPANRRYVQAKHTLFAAVRRTVDQRRHSDDDGSILATFLATQNEAGALSETEVYDQVLSLLVAGVDTTACALGWACLLLSRHPEIQERLHREARAVLGGRAATWEDLPRLEMAERVLTESLRLRPPVWLLSRTVTRDALLAGHRVPAGATVLIGQHILHQRADLFARPEDFDPDRWLASTTPRNPRDGFIPFSSGARQCIGNDFAIAEATLVLATVADRWRLEDRDPNGSFRPVPRIVLAPPKKPLRIHRRPDSTDSAG</sequence>
<dbReference type="InterPro" id="IPR002401">
    <property type="entry name" value="Cyt_P450_E_grp-I"/>
</dbReference>
<keyword evidence="2 7" id="KW-0349">Heme</keyword>
<keyword evidence="5 7" id="KW-0408">Iron</keyword>
<evidence type="ECO:0000256" key="2">
    <source>
        <dbReference type="ARBA" id="ARBA00022617"/>
    </source>
</evidence>
<dbReference type="PANTHER" id="PTHR24291">
    <property type="entry name" value="CYTOCHROME P450 FAMILY 4"/>
    <property type="match status" value="1"/>
</dbReference>
<proteinExistence type="inferred from homology"/>
<dbReference type="PRINTS" id="PR00463">
    <property type="entry name" value="EP450I"/>
</dbReference>
<protein>
    <submittedName>
        <fullName evidence="8">Cytochrome P450</fullName>
    </submittedName>
</protein>
<evidence type="ECO:0000256" key="6">
    <source>
        <dbReference type="ARBA" id="ARBA00023033"/>
    </source>
</evidence>
<dbReference type="InterPro" id="IPR017972">
    <property type="entry name" value="Cyt_P450_CS"/>
</dbReference>
<dbReference type="Proteomes" id="UP001595975">
    <property type="component" value="Unassembled WGS sequence"/>
</dbReference>
<gene>
    <name evidence="8" type="ORF">ACFP3U_36675</name>
</gene>
<evidence type="ECO:0000313" key="8">
    <source>
        <dbReference type="EMBL" id="MFC5668480.1"/>
    </source>
</evidence>
<dbReference type="PANTHER" id="PTHR24291:SF50">
    <property type="entry name" value="BIFUNCTIONAL ALBAFLAVENONE MONOOXYGENASE_TERPENE SYNTHASE"/>
    <property type="match status" value="1"/>
</dbReference>
<accession>A0ABW0XF25</accession>
<keyword evidence="6 7" id="KW-0503">Monooxygenase</keyword>
<dbReference type="RefSeq" id="WP_380230110.1">
    <property type="nucleotide sequence ID" value="NZ_JBHSOF010000113.1"/>
</dbReference>
<name>A0ABW0XF25_9ACTN</name>
<evidence type="ECO:0000313" key="9">
    <source>
        <dbReference type="Proteomes" id="UP001595975"/>
    </source>
</evidence>
<dbReference type="EMBL" id="JBHSOF010000113">
    <property type="protein sequence ID" value="MFC5668480.1"/>
    <property type="molecule type" value="Genomic_DNA"/>
</dbReference>
<evidence type="ECO:0000256" key="1">
    <source>
        <dbReference type="ARBA" id="ARBA00010617"/>
    </source>
</evidence>
<dbReference type="InterPro" id="IPR001128">
    <property type="entry name" value="Cyt_P450"/>
</dbReference>
<keyword evidence="4 7" id="KW-0560">Oxidoreductase</keyword>
<comment type="caution">
    <text evidence="8">The sequence shown here is derived from an EMBL/GenBank/DDBJ whole genome shotgun (WGS) entry which is preliminary data.</text>
</comment>
<evidence type="ECO:0000256" key="7">
    <source>
        <dbReference type="RuleBase" id="RU000461"/>
    </source>
</evidence>
<dbReference type="PRINTS" id="PR00385">
    <property type="entry name" value="P450"/>
</dbReference>
<dbReference type="InterPro" id="IPR050196">
    <property type="entry name" value="Cytochrome_P450_Monoox"/>
</dbReference>
<keyword evidence="9" id="KW-1185">Reference proteome</keyword>
<dbReference type="InterPro" id="IPR036396">
    <property type="entry name" value="Cyt_P450_sf"/>
</dbReference>
<dbReference type="SUPFAM" id="SSF48264">
    <property type="entry name" value="Cytochrome P450"/>
    <property type="match status" value="1"/>
</dbReference>
<keyword evidence="3 7" id="KW-0479">Metal-binding</keyword>
<organism evidence="8 9">
    <name type="scientific">Kitasatospora misakiensis</name>
    <dbReference type="NCBI Taxonomy" id="67330"/>
    <lineage>
        <taxon>Bacteria</taxon>
        <taxon>Bacillati</taxon>
        <taxon>Actinomycetota</taxon>
        <taxon>Actinomycetes</taxon>
        <taxon>Kitasatosporales</taxon>
        <taxon>Streptomycetaceae</taxon>
        <taxon>Kitasatospora</taxon>
    </lineage>
</organism>